<dbReference type="RefSeq" id="WP_108634467.1">
    <property type="nucleotide sequence ID" value="NZ_QCXX01000003.1"/>
</dbReference>
<dbReference type="EMBL" id="QCXX01000003">
    <property type="protein sequence ID" value="PUV24539.1"/>
    <property type="molecule type" value="Genomic_DNA"/>
</dbReference>
<dbReference type="Proteomes" id="UP000250831">
    <property type="component" value="Unassembled WGS sequence"/>
</dbReference>
<gene>
    <name evidence="1" type="ORF">DCO56_14450</name>
</gene>
<proteinExistence type="predicted"/>
<sequence length="604" mass="70467">MKKSFLKIGLGQYLGDVLEVIPSNVIIHKTVTNIGATTLELTYPRHSIIVEPNVPVIKGKRTKYKDVLGVLEGIYSPDIKAYLLNDTIEFKKILTTPESFNKVKQAIEEIGYELYEDFFLLFDECDRITTDIDFRESIALPLEDFFSFKNKAFISATAREISDDRFDNTFEIMEIIPDYDFSNSLDIITTINPKSAFKSFIDDLSLEKDETPICIFFNSIDGIVSLISELGIGSESTVFCSENGEDKIRKNRLTVSTDIATSKMKRFNFFTSRFYSAVDIYLDYKPHVVFLTDLNIALHSLLDPYSDMVQIAGRFRNGFESLTQITNFKNDMPYLTPSEANIFLETNKQVYRTIETLRDTTTTELAKDVISELLSKIYYSRFYIDGGNGKRFNHFLHDNFLLSEIKKGYYLSIDNLKMIFENDKIKRYFNATFRNMQFEFKSIYTNNLDFKYSFHEVVTKVADILEEISNEYPNSWLAFDNRPDIYQEVKKRHPFIVDAYEILGYERLVQYGYSKALISKELQKFNKELGLENIGFRKELNMNFEVGKYYPQKELLDVFYRLNEKYGLTFKREVGELERFFELGSIKSKPYPKCRLLIGKKFND</sequence>
<evidence type="ECO:0000313" key="1">
    <source>
        <dbReference type="EMBL" id="PUV24539.1"/>
    </source>
</evidence>
<dbReference type="AlphaFoldDB" id="A0A363NUT0"/>
<evidence type="ECO:0000313" key="2">
    <source>
        <dbReference type="Proteomes" id="UP000250831"/>
    </source>
</evidence>
<keyword evidence="2" id="KW-1185">Reference proteome</keyword>
<accession>A0A363NUT0</accession>
<name>A0A363NUT0_9SPHI</name>
<comment type="caution">
    <text evidence="1">The sequence shown here is derived from an EMBL/GenBank/DDBJ whole genome shotgun (WGS) entry which is preliminary data.</text>
</comment>
<reference evidence="1 2" key="1">
    <citation type="submission" date="2018-04" db="EMBL/GenBank/DDBJ databases">
        <title>Sphingobacterium sp. M46 Genome.</title>
        <authorList>
            <person name="Cheng J."/>
            <person name="Li Y."/>
        </authorList>
    </citation>
    <scope>NUCLEOTIDE SEQUENCE [LARGE SCALE GENOMIC DNA]</scope>
    <source>
        <strain evidence="1 2">M46</strain>
    </source>
</reference>
<protein>
    <submittedName>
        <fullName evidence="1">Uncharacterized protein</fullName>
    </submittedName>
</protein>
<organism evidence="1 2">
    <name type="scientific">Sphingobacterium athyrii</name>
    <dbReference type="NCBI Taxonomy" id="2152717"/>
    <lineage>
        <taxon>Bacteria</taxon>
        <taxon>Pseudomonadati</taxon>
        <taxon>Bacteroidota</taxon>
        <taxon>Sphingobacteriia</taxon>
        <taxon>Sphingobacteriales</taxon>
        <taxon>Sphingobacteriaceae</taxon>
        <taxon>Sphingobacterium</taxon>
    </lineage>
</organism>
<dbReference type="OrthoDB" id="1000127at2"/>